<evidence type="ECO:0008006" key="8">
    <source>
        <dbReference type="Google" id="ProtNLM"/>
    </source>
</evidence>
<dbReference type="InterPro" id="IPR015943">
    <property type="entry name" value="WD40/YVTN_repeat-like_dom_sf"/>
</dbReference>
<feature type="region of interest" description="Disordered" evidence="5">
    <location>
        <begin position="412"/>
        <end position="461"/>
    </location>
</feature>
<accession>A0AAV5UVD8</accession>
<evidence type="ECO:0000256" key="1">
    <source>
        <dbReference type="ARBA" id="ARBA00022574"/>
    </source>
</evidence>
<dbReference type="Proteomes" id="UP001432322">
    <property type="component" value="Unassembled WGS sequence"/>
</dbReference>
<organism evidence="6 7">
    <name type="scientific">Pristionchus fissidentatus</name>
    <dbReference type="NCBI Taxonomy" id="1538716"/>
    <lineage>
        <taxon>Eukaryota</taxon>
        <taxon>Metazoa</taxon>
        <taxon>Ecdysozoa</taxon>
        <taxon>Nematoda</taxon>
        <taxon>Chromadorea</taxon>
        <taxon>Rhabditida</taxon>
        <taxon>Rhabditina</taxon>
        <taxon>Diplogasteromorpha</taxon>
        <taxon>Diplogasteroidea</taxon>
        <taxon>Neodiplogasteridae</taxon>
        <taxon>Pristionchus</taxon>
    </lineage>
</organism>
<comment type="caution">
    <text evidence="6">The sequence shown here is derived from an EMBL/GenBank/DDBJ whole genome shotgun (WGS) entry which is preliminary data.</text>
</comment>
<evidence type="ECO:0000256" key="2">
    <source>
        <dbReference type="ARBA" id="ARBA00022737"/>
    </source>
</evidence>
<keyword evidence="2" id="KW-0677">Repeat</keyword>
<keyword evidence="3" id="KW-0072">Autophagy</keyword>
<evidence type="ECO:0000256" key="3">
    <source>
        <dbReference type="ARBA" id="ARBA00023006"/>
    </source>
</evidence>
<dbReference type="InterPro" id="IPR048720">
    <property type="entry name" value="PROPPIN"/>
</dbReference>
<protein>
    <recommendedName>
        <fullName evidence="8">WD repeat domain phosphoinositide-interacting protein 2</fullName>
    </recommendedName>
</protein>
<dbReference type="GO" id="GO:0006914">
    <property type="term" value="P:autophagy"/>
    <property type="evidence" value="ECO:0007669"/>
    <property type="project" value="UniProtKB-KW"/>
</dbReference>
<dbReference type="Pfam" id="PF21032">
    <property type="entry name" value="PROPPIN"/>
    <property type="match status" value="1"/>
</dbReference>
<keyword evidence="1" id="KW-0853">WD repeat</keyword>
<evidence type="ECO:0000256" key="5">
    <source>
        <dbReference type="SAM" id="MobiDB-lite"/>
    </source>
</evidence>
<dbReference type="InterPro" id="IPR036322">
    <property type="entry name" value="WD40_repeat_dom_sf"/>
</dbReference>
<keyword evidence="7" id="KW-1185">Reference proteome</keyword>
<comment type="similarity">
    <text evidence="4">Belongs to the WD repeat PROPPIN family.</text>
</comment>
<evidence type="ECO:0000313" key="7">
    <source>
        <dbReference type="Proteomes" id="UP001432322"/>
    </source>
</evidence>
<name>A0AAV5UVD8_9BILA</name>
<dbReference type="GO" id="GO:0005737">
    <property type="term" value="C:cytoplasm"/>
    <property type="evidence" value="ECO:0007669"/>
    <property type="project" value="UniProtKB-ARBA"/>
</dbReference>
<dbReference type="InterPro" id="IPR001680">
    <property type="entry name" value="WD40_rpt"/>
</dbReference>
<reference evidence="6" key="1">
    <citation type="submission" date="2023-10" db="EMBL/GenBank/DDBJ databases">
        <title>Genome assembly of Pristionchus species.</title>
        <authorList>
            <person name="Yoshida K."/>
            <person name="Sommer R.J."/>
        </authorList>
    </citation>
    <scope>NUCLEOTIDE SEQUENCE</scope>
    <source>
        <strain evidence="6">RS5133</strain>
    </source>
</reference>
<evidence type="ECO:0000313" key="6">
    <source>
        <dbReference type="EMBL" id="GMT10562.1"/>
    </source>
</evidence>
<sequence length="461" mass="50760">SSPSPPFSSSYSYIDWRSFSHSVYSISTPLISHCCSLSLPSLAVHSVSLSHSMLDHLYSIYQTLDYRSMGEPEVADLNFIGFNQDAKALAVGHHKGYAVYSLLNVLETPVVQYENDSMPDVLLVERMFNSSLLTLVSRKNPRLMQVYHFINRSLICEHKFGSSILNVKMNRDRLVVCLEECIHVYNLRDMKVMHTICDTPPNRSGMIDLSSCGSLLAYPGSTSSGQVHMFDAMSLSAVNSFMAHANPLSALRFNSEGTKIATASTKGTVIRVFSVPNGTKLFEFQRGVRPCVMHSLCFSADSLYLCSSSNTETIHVYKLAKPEEQPHAEPTATGGWLEYMQQTASSYLKVGEFLRETDFAVARLPASQRTVAAMITLSGQQHLLVASTDGFIYCFRVPTEGGQCELIKQHRVGQPGARGSPPSEGAPTRPPRAGDRGGERSTPPDTSDLDEFPPMSHNSGH</sequence>
<dbReference type="EMBL" id="BTSY01000001">
    <property type="protein sequence ID" value="GMT10562.1"/>
    <property type="molecule type" value="Genomic_DNA"/>
</dbReference>
<dbReference type="PANTHER" id="PTHR11227">
    <property type="entry name" value="WD-REPEAT PROTEIN INTERACTING WITH PHOSPHOINOSIDES WIPI -RELATED"/>
    <property type="match status" value="1"/>
</dbReference>
<dbReference type="SUPFAM" id="SSF50978">
    <property type="entry name" value="WD40 repeat-like"/>
    <property type="match status" value="1"/>
</dbReference>
<dbReference type="SMART" id="SM00320">
    <property type="entry name" value="WD40"/>
    <property type="match status" value="3"/>
</dbReference>
<evidence type="ECO:0000256" key="4">
    <source>
        <dbReference type="ARBA" id="ARBA00025740"/>
    </source>
</evidence>
<gene>
    <name evidence="6" type="ORF">PFISCL1PPCAC_1859</name>
</gene>
<proteinExistence type="inferred from homology"/>
<dbReference type="AlphaFoldDB" id="A0AAV5UVD8"/>
<dbReference type="Gene3D" id="2.130.10.10">
    <property type="entry name" value="YVTN repeat-like/Quinoprotein amine dehydrogenase"/>
    <property type="match status" value="1"/>
</dbReference>
<feature type="non-terminal residue" evidence="6">
    <location>
        <position position="1"/>
    </location>
</feature>